<dbReference type="EMBL" id="MTKT01002507">
    <property type="protein sequence ID" value="OWM77887.1"/>
    <property type="molecule type" value="Genomic_DNA"/>
</dbReference>
<proteinExistence type="predicted"/>
<dbReference type="AlphaFoldDB" id="A0A218WYL1"/>
<gene>
    <name evidence="2" type="ORF">CDL15_Pgr018456</name>
</gene>
<name>A0A218WYL1_PUNGR</name>
<feature type="region of interest" description="Disordered" evidence="1">
    <location>
        <begin position="33"/>
        <end position="52"/>
    </location>
</feature>
<dbReference type="Proteomes" id="UP000197138">
    <property type="component" value="Unassembled WGS sequence"/>
</dbReference>
<reference evidence="3" key="1">
    <citation type="journal article" date="2017" name="Plant J.">
        <title>The pomegranate (Punica granatum L.) genome and the genomics of punicalagin biosynthesis.</title>
        <authorList>
            <person name="Qin G."/>
            <person name="Xu C."/>
            <person name="Ming R."/>
            <person name="Tang H."/>
            <person name="Guyot R."/>
            <person name="Kramer E.M."/>
            <person name="Hu Y."/>
            <person name="Yi X."/>
            <person name="Qi Y."/>
            <person name="Xu X."/>
            <person name="Gao Z."/>
            <person name="Pan H."/>
            <person name="Jian J."/>
            <person name="Tian Y."/>
            <person name="Yue Z."/>
            <person name="Xu Y."/>
        </authorList>
    </citation>
    <scope>NUCLEOTIDE SEQUENCE [LARGE SCALE GENOMIC DNA]</scope>
    <source>
        <strain evidence="3">cv. Dabenzi</strain>
    </source>
</reference>
<protein>
    <submittedName>
        <fullName evidence="2">Uncharacterized protein</fullName>
    </submittedName>
</protein>
<evidence type="ECO:0000313" key="2">
    <source>
        <dbReference type="EMBL" id="OWM77887.1"/>
    </source>
</evidence>
<sequence length="154" mass="17608">MVVEKGWRRASLVEDEAEGQIDLGTRRRGGDLAFGIRSSNQKPQERSSTSVVRDPNHDLKWWSSTTGIWVGGKRVGVSPVDIRKEMVVLLVEVVGVRLRWGVREILGVVERVRHSGGRIRGGRGGKRQGRRRGRKREREGNIILYMYIYVYIKK</sequence>
<organism evidence="2 3">
    <name type="scientific">Punica granatum</name>
    <name type="common">Pomegranate</name>
    <dbReference type="NCBI Taxonomy" id="22663"/>
    <lineage>
        <taxon>Eukaryota</taxon>
        <taxon>Viridiplantae</taxon>
        <taxon>Streptophyta</taxon>
        <taxon>Embryophyta</taxon>
        <taxon>Tracheophyta</taxon>
        <taxon>Spermatophyta</taxon>
        <taxon>Magnoliopsida</taxon>
        <taxon>eudicotyledons</taxon>
        <taxon>Gunneridae</taxon>
        <taxon>Pentapetalae</taxon>
        <taxon>rosids</taxon>
        <taxon>malvids</taxon>
        <taxon>Myrtales</taxon>
        <taxon>Lythraceae</taxon>
        <taxon>Punica</taxon>
    </lineage>
</organism>
<comment type="caution">
    <text evidence="2">The sequence shown here is derived from an EMBL/GenBank/DDBJ whole genome shotgun (WGS) entry which is preliminary data.</text>
</comment>
<feature type="compositionally biased region" description="Polar residues" evidence="1">
    <location>
        <begin position="37"/>
        <end position="51"/>
    </location>
</feature>
<evidence type="ECO:0000256" key="1">
    <source>
        <dbReference type="SAM" id="MobiDB-lite"/>
    </source>
</evidence>
<evidence type="ECO:0000313" key="3">
    <source>
        <dbReference type="Proteomes" id="UP000197138"/>
    </source>
</evidence>
<accession>A0A218WYL1</accession>